<dbReference type="PROSITE" id="PS01081">
    <property type="entry name" value="HTH_TETR_1"/>
    <property type="match status" value="1"/>
</dbReference>
<protein>
    <submittedName>
        <fullName evidence="4">TetR/AcrR family transcriptional regulator</fullName>
    </submittedName>
</protein>
<dbReference type="InterPro" id="IPR023772">
    <property type="entry name" value="DNA-bd_HTH_TetR-type_CS"/>
</dbReference>
<dbReference type="InterPro" id="IPR050624">
    <property type="entry name" value="HTH-type_Tx_Regulator"/>
</dbReference>
<dbReference type="GO" id="GO:0003677">
    <property type="term" value="F:DNA binding"/>
    <property type="evidence" value="ECO:0007669"/>
    <property type="project" value="UniProtKB-UniRule"/>
</dbReference>
<reference evidence="4" key="1">
    <citation type="submission" date="2020-12" db="EMBL/GenBank/DDBJ databases">
        <title>Clostridium thailandense sp. nov., a novel acetogenic bacterium isolated from peat land soil in Thailand.</title>
        <authorList>
            <person name="Chaikitkaew S."/>
            <person name="Birkeland N.K."/>
        </authorList>
    </citation>
    <scope>NUCLEOTIDE SEQUENCE</scope>
    <source>
        <strain evidence="4">PL3</strain>
    </source>
</reference>
<sequence>MKNNFKDVPSSKDRILNATLYIIGKDGFQNVTIRKIADIADVNVASINYHFGSKDNVINEALKCITNKFMNSFQLLDDSQTAPIDKLRIFLRSYSDISVEYPDVFKNFVNQLIYNGTHESEYMMFIRQKGSDSIKNVLKDATGIEDNHTLSLMALQIIGSMIFPVLANDHAKFISELNYKDKMTRYDYVELLIRGIQHS</sequence>
<comment type="caution">
    <text evidence="4">The sequence shown here is derived from an EMBL/GenBank/DDBJ whole genome shotgun (WGS) entry which is preliminary data.</text>
</comment>
<evidence type="ECO:0000259" key="3">
    <source>
        <dbReference type="PROSITE" id="PS50977"/>
    </source>
</evidence>
<evidence type="ECO:0000313" key="4">
    <source>
        <dbReference type="EMBL" id="MBV7273521.1"/>
    </source>
</evidence>
<evidence type="ECO:0000256" key="1">
    <source>
        <dbReference type="ARBA" id="ARBA00023125"/>
    </source>
</evidence>
<evidence type="ECO:0000313" key="5">
    <source>
        <dbReference type="Proteomes" id="UP000694308"/>
    </source>
</evidence>
<accession>A0A949TU74</accession>
<keyword evidence="1 2" id="KW-0238">DNA-binding</keyword>
<dbReference type="PANTHER" id="PTHR43479">
    <property type="entry name" value="ACREF/ENVCD OPERON REPRESSOR-RELATED"/>
    <property type="match status" value="1"/>
</dbReference>
<feature type="DNA-binding region" description="H-T-H motif" evidence="2">
    <location>
        <begin position="32"/>
        <end position="51"/>
    </location>
</feature>
<dbReference type="Proteomes" id="UP000694308">
    <property type="component" value="Unassembled WGS sequence"/>
</dbReference>
<dbReference type="AlphaFoldDB" id="A0A949TU74"/>
<dbReference type="Pfam" id="PF00440">
    <property type="entry name" value="TetR_N"/>
    <property type="match status" value="1"/>
</dbReference>
<gene>
    <name evidence="4" type="ORF">I6U48_11435</name>
</gene>
<dbReference type="PROSITE" id="PS50977">
    <property type="entry name" value="HTH_TETR_2"/>
    <property type="match status" value="1"/>
</dbReference>
<feature type="domain" description="HTH tetR-type" evidence="3">
    <location>
        <begin position="9"/>
        <end position="69"/>
    </location>
</feature>
<keyword evidence="5" id="KW-1185">Reference proteome</keyword>
<name>A0A949TU74_9CLOT</name>
<proteinExistence type="predicted"/>
<evidence type="ECO:0000256" key="2">
    <source>
        <dbReference type="PROSITE-ProRule" id="PRU00335"/>
    </source>
</evidence>
<dbReference type="InterPro" id="IPR001647">
    <property type="entry name" value="HTH_TetR"/>
</dbReference>
<dbReference type="PANTHER" id="PTHR43479:SF11">
    <property type="entry name" value="ACREF_ENVCD OPERON REPRESSOR-RELATED"/>
    <property type="match status" value="1"/>
</dbReference>
<dbReference type="RefSeq" id="WP_218320591.1">
    <property type="nucleotide sequence ID" value="NZ_JAEEGC010000048.1"/>
</dbReference>
<dbReference type="EMBL" id="JAEEGC010000048">
    <property type="protein sequence ID" value="MBV7273521.1"/>
    <property type="molecule type" value="Genomic_DNA"/>
</dbReference>
<organism evidence="4 5">
    <name type="scientific">Clostridium thailandense</name>
    <dbReference type="NCBI Taxonomy" id="2794346"/>
    <lineage>
        <taxon>Bacteria</taxon>
        <taxon>Bacillati</taxon>
        <taxon>Bacillota</taxon>
        <taxon>Clostridia</taxon>
        <taxon>Eubacteriales</taxon>
        <taxon>Clostridiaceae</taxon>
        <taxon>Clostridium</taxon>
    </lineage>
</organism>